<dbReference type="Proteomes" id="UP001207654">
    <property type="component" value="Unassembled WGS sequence"/>
</dbReference>
<evidence type="ECO:0000313" key="4">
    <source>
        <dbReference type="Proteomes" id="UP001207654"/>
    </source>
</evidence>
<accession>A0ABT4ANR0</accession>
<proteinExistence type="inferred from homology"/>
<evidence type="ECO:0000256" key="1">
    <source>
        <dbReference type="ARBA" id="ARBA00010617"/>
    </source>
</evidence>
<dbReference type="EMBL" id="JAPNKA010000001">
    <property type="protein sequence ID" value="MCY1083326.1"/>
    <property type="molecule type" value="Genomic_DNA"/>
</dbReference>
<dbReference type="PANTHER" id="PTHR46696:SF4">
    <property type="entry name" value="BIOTIN BIOSYNTHESIS CYTOCHROME P450"/>
    <property type="match status" value="1"/>
</dbReference>
<keyword evidence="2" id="KW-0349">Heme</keyword>
<dbReference type="CDD" id="cd11032">
    <property type="entry name" value="P450_EryK-like"/>
    <property type="match status" value="1"/>
</dbReference>
<dbReference type="Gene3D" id="1.10.630.10">
    <property type="entry name" value="Cytochrome P450"/>
    <property type="match status" value="1"/>
</dbReference>
<dbReference type="InterPro" id="IPR001128">
    <property type="entry name" value="Cyt_P450"/>
</dbReference>
<evidence type="ECO:0000313" key="3">
    <source>
        <dbReference type="EMBL" id="MCY1083326.1"/>
    </source>
</evidence>
<keyword evidence="4" id="KW-1185">Reference proteome</keyword>
<dbReference type="InterPro" id="IPR017972">
    <property type="entry name" value="Cyt_P450_CS"/>
</dbReference>
<gene>
    <name evidence="3" type="ORF">OV287_53715</name>
</gene>
<dbReference type="PRINTS" id="PR00385">
    <property type="entry name" value="P450"/>
</dbReference>
<evidence type="ECO:0000256" key="2">
    <source>
        <dbReference type="RuleBase" id="RU000461"/>
    </source>
</evidence>
<keyword evidence="2" id="KW-0479">Metal-binding</keyword>
<reference evidence="3 4" key="1">
    <citation type="submission" date="2022-11" db="EMBL/GenBank/DDBJ databases">
        <title>Minimal conservation of predation-associated metabolite biosynthetic gene clusters underscores biosynthetic potential of Myxococcota including descriptions for ten novel species: Archangium lansinium sp. nov., Myxococcus landrumus sp. nov., Nannocystis bai.</title>
        <authorList>
            <person name="Ahearne A."/>
            <person name="Stevens C."/>
            <person name="Phillips K."/>
        </authorList>
    </citation>
    <scope>NUCLEOTIDE SEQUENCE [LARGE SCALE GENOMIC DNA]</scope>
    <source>
        <strain evidence="3 4">MIWBW</strain>
    </source>
</reference>
<dbReference type="InterPro" id="IPR036396">
    <property type="entry name" value="Cyt_P450_sf"/>
</dbReference>
<organism evidence="3 4">
    <name type="scientific">Archangium lansingense</name>
    <dbReference type="NCBI Taxonomy" id="2995310"/>
    <lineage>
        <taxon>Bacteria</taxon>
        <taxon>Pseudomonadati</taxon>
        <taxon>Myxococcota</taxon>
        <taxon>Myxococcia</taxon>
        <taxon>Myxococcales</taxon>
        <taxon>Cystobacterineae</taxon>
        <taxon>Archangiaceae</taxon>
        <taxon>Archangium</taxon>
    </lineage>
</organism>
<comment type="similarity">
    <text evidence="1 2">Belongs to the cytochrome P450 family.</text>
</comment>
<dbReference type="InterPro" id="IPR002397">
    <property type="entry name" value="Cyt_P450_B"/>
</dbReference>
<sequence length="390" mass="44046">MMNLFSDDIRRNPFPLYEQVRSSAPVFHMPDTEMWMLFDYEGVKRALYDHEAFSSVVTPPTGKAPDWLVFSDPPRHTKLRGIIMRAFTPKSIASLEPRVRELSRELLEPQLERGEMDLAADYSSPLPAMVIAEMLGIPLVDRPRFLRWGEVIMNLSHTVSGGEEAQRAVQEHASVKEEMRAYLADVLAERRKAPKDDLLTRLVEAEVDGEHLTLEELLGFFQLLLAAGTETTTNLINNAILCLLEHPDQLARLRAEPTLLPSAIEEVLRFRSPGQMMFRETRRDIELHGEVIPAGKFVLAVIGSANRDPLKFHDADRFDITRDPNPHIAFGHGIHFCLGAALSRLEARVALEDLLARLKGLELASTEPWEPRKALHVHGPSRLPIRFAPS</sequence>
<dbReference type="Pfam" id="PF00067">
    <property type="entry name" value="p450"/>
    <property type="match status" value="1"/>
</dbReference>
<dbReference type="PROSITE" id="PS00086">
    <property type="entry name" value="CYTOCHROME_P450"/>
    <property type="match status" value="1"/>
</dbReference>
<keyword evidence="2" id="KW-0560">Oxidoreductase</keyword>
<dbReference type="PRINTS" id="PR00359">
    <property type="entry name" value="BP450"/>
</dbReference>
<comment type="caution">
    <text evidence="3">The sequence shown here is derived from an EMBL/GenBank/DDBJ whole genome shotgun (WGS) entry which is preliminary data.</text>
</comment>
<dbReference type="PANTHER" id="PTHR46696">
    <property type="entry name" value="P450, PUTATIVE (EUROFUNG)-RELATED"/>
    <property type="match status" value="1"/>
</dbReference>
<dbReference type="RefSeq" id="WP_267541860.1">
    <property type="nucleotide sequence ID" value="NZ_JAPNKA010000001.1"/>
</dbReference>
<keyword evidence="2" id="KW-0503">Monooxygenase</keyword>
<protein>
    <submittedName>
        <fullName evidence="3">Cytochrome P450</fullName>
    </submittedName>
</protein>
<keyword evidence="2" id="KW-0408">Iron</keyword>
<name>A0ABT4ANR0_9BACT</name>
<dbReference type="SUPFAM" id="SSF48264">
    <property type="entry name" value="Cytochrome P450"/>
    <property type="match status" value="1"/>
</dbReference>